<name>A0A0H2SFB1_9AGAM</name>
<accession>A0A0H2SFB1</accession>
<organism evidence="1 2">
    <name type="scientific">Schizopora paradoxa</name>
    <dbReference type="NCBI Taxonomy" id="27342"/>
    <lineage>
        <taxon>Eukaryota</taxon>
        <taxon>Fungi</taxon>
        <taxon>Dikarya</taxon>
        <taxon>Basidiomycota</taxon>
        <taxon>Agaricomycotina</taxon>
        <taxon>Agaricomycetes</taxon>
        <taxon>Hymenochaetales</taxon>
        <taxon>Schizoporaceae</taxon>
        <taxon>Schizopora</taxon>
    </lineage>
</organism>
<evidence type="ECO:0000313" key="1">
    <source>
        <dbReference type="EMBL" id="KLO15781.1"/>
    </source>
</evidence>
<evidence type="ECO:0008006" key="3">
    <source>
        <dbReference type="Google" id="ProtNLM"/>
    </source>
</evidence>
<reference evidence="1 2" key="1">
    <citation type="submission" date="2015-04" db="EMBL/GenBank/DDBJ databases">
        <title>Complete genome sequence of Schizopora paradoxa KUC8140, a cosmopolitan wood degrader in East Asia.</title>
        <authorList>
            <consortium name="DOE Joint Genome Institute"/>
            <person name="Min B."/>
            <person name="Park H."/>
            <person name="Jang Y."/>
            <person name="Kim J.-J."/>
            <person name="Kim K.H."/>
            <person name="Pangilinan J."/>
            <person name="Lipzen A."/>
            <person name="Riley R."/>
            <person name="Grigoriev I.V."/>
            <person name="Spatafora J.W."/>
            <person name="Choi I.-G."/>
        </authorList>
    </citation>
    <scope>NUCLEOTIDE SEQUENCE [LARGE SCALE GENOMIC DNA]</scope>
    <source>
        <strain evidence="1 2">KUC8140</strain>
    </source>
</reference>
<gene>
    <name evidence="1" type="ORF">SCHPADRAFT_962352</name>
</gene>
<dbReference type="AlphaFoldDB" id="A0A0H2SFB1"/>
<protein>
    <recommendedName>
        <fullName evidence="3">F-box domain-containing protein</fullName>
    </recommendedName>
</protein>
<keyword evidence="2" id="KW-1185">Reference proteome</keyword>
<dbReference type="InParanoid" id="A0A0H2SFB1"/>
<dbReference type="STRING" id="27342.A0A0H2SFB1"/>
<proteinExistence type="predicted"/>
<dbReference type="Proteomes" id="UP000053477">
    <property type="component" value="Unassembled WGS sequence"/>
</dbReference>
<dbReference type="OrthoDB" id="3000694at2759"/>
<evidence type="ECO:0000313" key="2">
    <source>
        <dbReference type="Proteomes" id="UP000053477"/>
    </source>
</evidence>
<sequence>MDSDSARPVSPGIVAAVAGLSIAHPNTHVGDPQRNLSISILTMPAKILLRIFSMLVPPSIALQYYEAPSTTRFTGKRQCPCSSAHKDIISVSQVCSLLRATVLGHPPFWSPIWITNHLNSEQIALNFMQRALDNPLEIIIIDSTQHMWEYGCPRITKIQQNQHSEHESTDSEFQVSSSYLHNPMQNFWSLHKATGKFIKILHIASPISSDADEFFKQPMPFLESFALDRPLSSQMWNHDEGYNLPTPIFGGITPQLQKLMFQKVKFSWDDPIFKNLSYLSVSCVAVRDSEVSLKRLLEILSRCPDLVTFGLAVRVESPQSSLSLLPVISLPYLRNLILTQLENAVQCKTILSCLQTQVLQMLDIFHFDMPAQDIRQIIPIQFKSEDLELQKIYINWDLSTIEVQSQMASNKITSVHLRTKDNLHCKRNMCSFRYQCCNFPWDIDRTSALSKLLAPVLRQICSPEAKIIKIENNHPPMLEACHFPFTELFRHCHKMETLIIDGMFDEQCHQLKVSLHAEVQAAEDQDTVALPSLQELSLSNVDLGIGLNGIYSFLLHRHIRGCPLKVVSLIECNNIQSDILEKAVTNLEVMNYDEELDSELPASWHHFFGVFPDPEAY</sequence>
<dbReference type="EMBL" id="KQ085925">
    <property type="protein sequence ID" value="KLO15781.1"/>
    <property type="molecule type" value="Genomic_DNA"/>
</dbReference>